<feature type="domain" description="Peptidase C51" evidence="2">
    <location>
        <begin position="488"/>
        <end position="567"/>
    </location>
</feature>
<proteinExistence type="predicted"/>
<gene>
    <name evidence="3" type="ORF">FXB38_04815</name>
</gene>
<evidence type="ECO:0000313" key="3">
    <source>
        <dbReference type="EMBL" id="TYL87443.1"/>
    </source>
</evidence>
<sequence length="838" mass="88259">MATEQEELRLTVNLADNASAGLAKLNEEIKQLGSGAGQQHIEKFKRDTAELTGKVKQMGGEVEGAFKNLGMLRTGFAAGAAGLALFGFEIMRQSKALIEYADKIRELNAAAKTIGVNPSQYKDVLEQLKAFGVDGGRAAASLASVSEKMADLQRQGSQVAQELRKNAGPDRQSEQNMEAYIQRLRTAKSEAQLLNTIREGGEQVYQNAIKAGASEMEAANRRNRFWQIQGYDAALAHAGKLKELSAAEQARANQRQKEAVDLANAWGQVTNKYSTLVEKMQQPFVPYLTTALKMAEGMLDSMTTKLDAIQDKKLLRPDTAKENIQEKFGKFGLGGAGPDQSFENRWRDRVPQELEKNTDATKDLTNLLRGLGGGVHPTSFGGGAMGGGGIVAAAYHPDGGGFAGGGGASVGRAFGGGGYTNLETGYSGGGGGSGGGGKPYGSSTGGATGSPGHPGDPAVPSDILATAQKVALQGGPGAVERFMAENGYPKAGNWCGEFAASVVKSVGGTPPQNPAIASNWRNWGTEVQDPQPGDVAVRRGARTGSTGSHVTFVESVGKGSFTGLGGNQGRWESTQQTGRYQFFRGGTTTNGDVAGGQAIPGGGGGEFLRQQRAPLTAQLENDPQLKKELAALGTLEHEGDATAVVESLYNRTTAINEKRAKEGKPPLSLRQMMYGGFYGPSKQIPSRLAQLERDPARMKKMMGAIDAASTSNLLKGATDQGSGSDPNVAWQGGKLVRDGETYNDWGGGAGHEGNRQWRLRQQAAIAAADRRQIDGTQVAEHKVTGDGKISVDVNAPKGTNVGAKGGGLFKRVEINRQTQMSEAPRGPKGSYATEALLQ</sequence>
<feature type="region of interest" description="Disordered" evidence="1">
    <location>
        <begin position="430"/>
        <end position="460"/>
    </location>
</feature>
<dbReference type="AlphaFoldDB" id="A0A5S4X3A4"/>
<dbReference type="EMBL" id="VSSR01000008">
    <property type="protein sequence ID" value="TYL87443.1"/>
    <property type="molecule type" value="Genomic_DNA"/>
</dbReference>
<feature type="region of interest" description="Disordered" evidence="1">
    <location>
        <begin position="817"/>
        <end position="838"/>
    </location>
</feature>
<dbReference type="RefSeq" id="WP_148749620.1">
    <property type="nucleotide sequence ID" value="NZ_VSSR01000008.1"/>
</dbReference>
<feature type="compositionally biased region" description="Gly residues" evidence="1">
    <location>
        <begin position="430"/>
        <end position="449"/>
    </location>
</feature>
<protein>
    <submittedName>
        <fullName evidence="3">CHAP domain-containing protein</fullName>
    </submittedName>
</protein>
<evidence type="ECO:0000313" key="4">
    <source>
        <dbReference type="Proteomes" id="UP000324853"/>
    </source>
</evidence>
<accession>A0A5S4X3A4</accession>
<comment type="caution">
    <text evidence="3">The sequence shown here is derived from an EMBL/GenBank/DDBJ whole genome shotgun (WGS) entry which is preliminary data.</text>
</comment>
<keyword evidence="4" id="KW-1185">Reference proteome</keyword>
<reference evidence="3 4" key="1">
    <citation type="submission" date="2019-08" db="EMBL/GenBank/DDBJ databases">
        <title>Bradyrhizobium hipponensis sp. nov., a rhizobium isolated from a Lupinus angustifolius root nodule in Tunisia.</title>
        <authorList>
            <person name="Off K."/>
            <person name="Rejili M."/>
            <person name="Mars M."/>
            <person name="Brachmann A."/>
            <person name="Marin M."/>
        </authorList>
    </citation>
    <scope>NUCLEOTIDE SEQUENCE [LARGE SCALE GENOMIC DNA]</scope>
    <source>
        <strain evidence="3 4">CTAW11</strain>
    </source>
</reference>
<dbReference type="OrthoDB" id="8234819at2"/>
<evidence type="ECO:0000259" key="2">
    <source>
        <dbReference type="Pfam" id="PF05257"/>
    </source>
</evidence>
<dbReference type="InterPro" id="IPR007921">
    <property type="entry name" value="CHAP_dom"/>
</dbReference>
<organism evidence="3 4">
    <name type="scientific">Bradyrhizobium cytisi</name>
    <dbReference type="NCBI Taxonomy" id="515489"/>
    <lineage>
        <taxon>Bacteria</taxon>
        <taxon>Pseudomonadati</taxon>
        <taxon>Pseudomonadota</taxon>
        <taxon>Alphaproteobacteria</taxon>
        <taxon>Hyphomicrobiales</taxon>
        <taxon>Nitrobacteraceae</taxon>
        <taxon>Bradyrhizobium</taxon>
    </lineage>
</organism>
<dbReference type="Pfam" id="PF05257">
    <property type="entry name" value="CHAP"/>
    <property type="match status" value="1"/>
</dbReference>
<name>A0A5S4X3A4_9BRAD</name>
<evidence type="ECO:0000256" key="1">
    <source>
        <dbReference type="SAM" id="MobiDB-lite"/>
    </source>
</evidence>
<dbReference type="Proteomes" id="UP000324853">
    <property type="component" value="Unassembled WGS sequence"/>
</dbReference>